<reference evidence="1 2" key="1">
    <citation type="submission" date="2021-12" db="EMBL/GenBank/DDBJ databases">
        <title>Genome sequencing of bacteria with rrn-lacking chromosome and rrn-plasmid.</title>
        <authorList>
            <person name="Anda M."/>
            <person name="Iwasaki W."/>
        </authorList>
    </citation>
    <scope>NUCLEOTIDE SEQUENCE [LARGE SCALE GENOMIC DNA]</scope>
    <source>
        <strain evidence="1 2">NBRC 101262</strain>
    </source>
</reference>
<name>A0ABN6LCI8_9BACT</name>
<gene>
    <name evidence="1" type="ORF">PEPS_13020</name>
</gene>
<proteinExistence type="predicted"/>
<sequence length="458" mass="52040">MHPTEGQIDQLTYEYKGNKLQKVMDGSIYNKDGIVRDYRQNPHHSTTHYDYDHNGNMKADSSKFITSIQYNYLNLPQKIRFNSGVELHYYYDASGKKLKMHHSHDSTEYIDGIHYENGKRAFVQHKEGQVDLKNHTYLYYLTDHLGNVRQMMDSSGHIAQSTDYYPFGLVARGGALAQNKYLYNDKEYQDLTGWYDYGARMYDGQIGRWHVVDRQAERNLSMSSYNYVANNPLLFIDPYGEEIWINFMTDNGEKERIKYSIGMEYKGDNLFTSNVVQTLNQMSSVDGGAVVLNDLSSSKNLYNFSNEVAVDKQGKPMKDVLSFSPDKLNGGGVIKAGNIGTISKPLQDIAHELFHGYQYENGQGDFKVNGVNNEVGAYLFGAIVSKQSRPYGVDTKIGQSYYLAMLGLELGGYNKDDYHIAINSFKKDASVNQSGIYNKFGVNQNLKPLITKFLNGGH</sequence>
<dbReference type="PANTHER" id="PTHR32305:SF15">
    <property type="entry name" value="PROTEIN RHSA-RELATED"/>
    <property type="match status" value="1"/>
</dbReference>
<keyword evidence="2" id="KW-1185">Reference proteome</keyword>
<dbReference type="PANTHER" id="PTHR32305">
    <property type="match status" value="1"/>
</dbReference>
<organism evidence="1 2">
    <name type="scientific">Persicobacter psychrovividus</name>
    <dbReference type="NCBI Taxonomy" id="387638"/>
    <lineage>
        <taxon>Bacteria</taxon>
        <taxon>Pseudomonadati</taxon>
        <taxon>Bacteroidota</taxon>
        <taxon>Cytophagia</taxon>
        <taxon>Cytophagales</taxon>
        <taxon>Persicobacteraceae</taxon>
        <taxon>Persicobacter</taxon>
    </lineage>
</organism>
<dbReference type="RefSeq" id="WP_338398019.1">
    <property type="nucleotide sequence ID" value="NZ_AP025292.1"/>
</dbReference>
<evidence type="ECO:0008006" key="3">
    <source>
        <dbReference type="Google" id="ProtNLM"/>
    </source>
</evidence>
<dbReference type="NCBIfam" id="TIGR03696">
    <property type="entry name" value="Rhs_assc_core"/>
    <property type="match status" value="1"/>
</dbReference>
<dbReference type="Proteomes" id="UP001354989">
    <property type="component" value="Chromosome"/>
</dbReference>
<evidence type="ECO:0000313" key="2">
    <source>
        <dbReference type="Proteomes" id="UP001354989"/>
    </source>
</evidence>
<evidence type="ECO:0000313" key="1">
    <source>
        <dbReference type="EMBL" id="BDC99021.1"/>
    </source>
</evidence>
<accession>A0ABN6LCI8</accession>
<dbReference type="EMBL" id="AP025292">
    <property type="protein sequence ID" value="BDC99021.1"/>
    <property type="molecule type" value="Genomic_DNA"/>
</dbReference>
<dbReference type="Gene3D" id="2.180.10.10">
    <property type="entry name" value="RHS repeat-associated core"/>
    <property type="match status" value="1"/>
</dbReference>
<dbReference type="InterPro" id="IPR050708">
    <property type="entry name" value="T6SS_VgrG/RHS"/>
</dbReference>
<dbReference type="InterPro" id="IPR022385">
    <property type="entry name" value="Rhs_assc_core"/>
</dbReference>
<protein>
    <recommendedName>
        <fullName evidence="3">RHS repeat-associated core domain-containing protein</fullName>
    </recommendedName>
</protein>